<feature type="region of interest" description="Disordered" evidence="1">
    <location>
        <begin position="1"/>
        <end position="21"/>
    </location>
</feature>
<name>A0ABP0NLB3_9DINO</name>
<feature type="compositionally biased region" description="Polar residues" evidence="1">
    <location>
        <begin position="11"/>
        <end position="20"/>
    </location>
</feature>
<dbReference type="Proteomes" id="UP001642484">
    <property type="component" value="Unassembled WGS sequence"/>
</dbReference>
<sequence length="352" mass="39773">MLLHRQAFGHTHTQPLSSPLDQRHKRSCAFLPIFLGAGKPLAYHKDVCFGAKDKDANQCIGEKGGTVHSFMASKKRPAAQAATPQKRPATASALPLPAKEAALLVFRCNRNFVFKDPPAVRKSRLQARVECGNTTVKHSAPVKPGLRALYKSEFSDGFLQWVLSKEKEGCVFWFKPGRDLEKLSAFFEEKIDPMDELPYRPLLLDAMWWRVRFDRTSARYVGNPRGILAAIAAFHMCSEKDRDIDLASLQELIFQSNPTLEPVVKWPHAPSMRFLPATVDSDFEYKGYIEGNPRRPGLKGESVLERIQRWPEKPKDRLDNLHHHWQVQDLSRKFFSIAGSTAVSRSGALSAR</sequence>
<dbReference type="EMBL" id="CAXAMN010021924">
    <property type="protein sequence ID" value="CAK9064575.1"/>
    <property type="molecule type" value="Genomic_DNA"/>
</dbReference>
<comment type="caution">
    <text evidence="2">The sequence shown here is derived from an EMBL/GenBank/DDBJ whole genome shotgun (WGS) entry which is preliminary data.</text>
</comment>
<organism evidence="2 3">
    <name type="scientific">Durusdinium trenchii</name>
    <dbReference type="NCBI Taxonomy" id="1381693"/>
    <lineage>
        <taxon>Eukaryota</taxon>
        <taxon>Sar</taxon>
        <taxon>Alveolata</taxon>
        <taxon>Dinophyceae</taxon>
        <taxon>Suessiales</taxon>
        <taxon>Symbiodiniaceae</taxon>
        <taxon>Durusdinium</taxon>
    </lineage>
</organism>
<reference evidence="2 3" key="1">
    <citation type="submission" date="2024-02" db="EMBL/GenBank/DDBJ databases">
        <authorList>
            <person name="Chen Y."/>
            <person name="Shah S."/>
            <person name="Dougan E. K."/>
            <person name="Thang M."/>
            <person name="Chan C."/>
        </authorList>
    </citation>
    <scope>NUCLEOTIDE SEQUENCE [LARGE SCALE GENOMIC DNA]</scope>
</reference>
<keyword evidence="3" id="KW-1185">Reference proteome</keyword>
<evidence type="ECO:0000313" key="2">
    <source>
        <dbReference type="EMBL" id="CAK9064575.1"/>
    </source>
</evidence>
<protein>
    <submittedName>
        <fullName evidence="2">Uncharacterized protein</fullName>
    </submittedName>
</protein>
<evidence type="ECO:0000313" key="3">
    <source>
        <dbReference type="Proteomes" id="UP001642484"/>
    </source>
</evidence>
<accession>A0ABP0NLB3</accession>
<evidence type="ECO:0000256" key="1">
    <source>
        <dbReference type="SAM" id="MobiDB-lite"/>
    </source>
</evidence>
<gene>
    <name evidence="2" type="ORF">CCMP2556_LOCUS31733</name>
</gene>
<proteinExistence type="predicted"/>